<proteinExistence type="predicted"/>
<dbReference type="OrthoDB" id="8451561at2"/>
<protein>
    <submittedName>
        <fullName evidence="1">Uncharacterized protein</fullName>
    </submittedName>
</protein>
<dbReference type="Gene3D" id="3.90.1480.20">
    <property type="entry name" value="Glycosyl transferase family 29"/>
    <property type="match status" value="1"/>
</dbReference>
<gene>
    <name evidence="1" type="ORF">GJ668_17050</name>
</gene>
<dbReference type="InterPro" id="IPR038578">
    <property type="entry name" value="GT29-like_sf"/>
</dbReference>
<accession>A0A6N8EEQ9</accession>
<comment type="caution">
    <text evidence="1">The sequence shown here is derived from an EMBL/GenBank/DDBJ whole genome shotgun (WGS) entry which is preliminary data.</text>
</comment>
<dbReference type="RefSeq" id="WP_155451335.1">
    <property type="nucleotide sequence ID" value="NZ_WNKT01000052.1"/>
</dbReference>
<dbReference type="AlphaFoldDB" id="A0A6N8EEQ9"/>
<reference evidence="1 2" key="1">
    <citation type="submission" date="2019-11" db="EMBL/GenBank/DDBJ databases">
        <title>Whole-genome sequence of the anaerobic purple sulfur bacterium Allochromatium palmeri DSM 15591.</title>
        <authorList>
            <person name="Kyndt J.A."/>
            <person name="Meyer T.E."/>
        </authorList>
    </citation>
    <scope>NUCLEOTIDE SEQUENCE [LARGE SCALE GENOMIC DNA]</scope>
    <source>
        <strain evidence="1 2">DSM 15591</strain>
    </source>
</reference>
<evidence type="ECO:0000313" key="2">
    <source>
        <dbReference type="Proteomes" id="UP000434044"/>
    </source>
</evidence>
<organism evidence="1 2">
    <name type="scientific">Allochromatium palmeri</name>
    <dbReference type="NCBI Taxonomy" id="231048"/>
    <lineage>
        <taxon>Bacteria</taxon>
        <taxon>Pseudomonadati</taxon>
        <taxon>Pseudomonadota</taxon>
        <taxon>Gammaproteobacteria</taxon>
        <taxon>Chromatiales</taxon>
        <taxon>Chromatiaceae</taxon>
        <taxon>Allochromatium</taxon>
    </lineage>
</organism>
<evidence type="ECO:0000313" key="1">
    <source>
        <dbReference type="EMBL" id="MTW22772.1"/>
    </source>
</evidence>
<sequence length="232" mass="26056">MKPRLDARSTQTLVVVGSAPLKQDLSARIDACDCVIRFNNCKNYGGHSGTRTNILVLSNTGSPNENRTLPLLLTPRTEAEVAEQLPYLAQAQEVWIARPNPQHILALLRSDGRHLTPLGQREVQNLERFGDLAPNMIATQKIPREKVRRIPEQLYTRLWRCLLGFGTTGGIIPSTGMLGIEMALNYTALRHHRKYYIGFGWQGWHGHPWALEERLVNAYVSKGVLAPLHGPR</sequence>
<keyword evidence="2" id="KW-1185">Reference proteome</keyword>
<name>A0A6N8EEQ9_9GAMM</name>
<dbReference type="Proteomes" id="UP000434044">
    <property type="component" value="Unassembled WGS sequence"/>
</dbReference>
<dbReference type="EMBL" id="WNKT01000052">
    <property type="protein sequence ID" value="MTW22772.1"/>
    <property type="molecule type" value="Genomic_DNA"/>
</dbReference>